<dbReference type="Gene3D" id="1.10.599.10">
    <property type="entry name" value="Aldehyde Ferredoxin Oxidoreductase Protein, subunit A, domain 3"/>
    <property type="match status" value="1"/>
</dbReference>
<comment type="cofactor">
    <cofactor evidence="8">
        <name>tungstopterin</name>
        <dbReference type="ChEBI" id="CHEBI:30402"/>
    </cofactor>
</comment>
<accession>A2BKT0</accession>
<dbReference type="InterPro" id="IPR013983">
    <property type="entry name" value="Ald_Fedxn_OxRdtase_N"/>
</dbReference>
<dbReference type="GO" id="GO:0009055">
    <property type="term" value="F:electron transfer activity"/>
    <property type="evidence" value="ECO:0007669"/>
    <property type="project" value="InterPro"/>
</dbReference>
<evidence type="ECO:0000256" key="7">
    <source>
        <dbReference type="ARBA" id="ARBA00023014"/>
    </source>
</evidence>
<keyword evidence="3" id="KW-0004">4Fe-4S</keyword>
<evidence type="ECO:0000313" key="11">
    <source>
        <dbReference type="Proteomes" id="UP000002593"/>
    </source>
</evidence>
<dbReference type="GO" id="GO:0016625">
    <property type="term" value="F:oxidoreductase activity, acting on the aldehyde or oxo group of donors, iron-sulfur protein as acceptor"/>
    <property type="evidence" value="ECO:0007669"/>
    <property type="project" value="InterPro"/>
</dbReference>
<dbReference type="InterPro" id="IPR013985">
    <property type="entry name" value="Ald_Fedxn_OxRdtase_dom3"/>
</dbReference>
<organism evidence="10 11">
    <name type="scientific">Hyperthermus butylicus (strain DSM 5456 / JCM 9403 / PLM1-5)</name>
    <dbReference type="NCBI Taxonomy" id="415426"/>
    <lineage>
        <taxon>Archaea</taxon>
        <taxon>Thermoproteota</taxon>
        <taxon>Thermoprotei</taxon>
        <taxon>Desulfurococcales</taxon>
        <taxon>Pyrodictiaceae</taxon>
        <taxon>Hyperthermus</taxon>
    </lineage>
</organism>
<dbReference type="SUPFAM" id="SSF48310">
    <property type="entry name" value="Aldehyde ferredoxin oxidoreductase, C-terminal domains"/>
    <property type="match status" value="1"/>
</dbReference>
<evidence type="ECO:0000256" key="5">
    <source>
        <dbReference type="ARBA" id="ARBA00023002"/>
    </source>
</evidence>
<dbReference type="GeneID" id="4781774"/>
<keyword evidence="6" id="KW-0408">Iron</keyword>
<evidence type="ECO:0000256" key="4">
    <source>
        <dbReference type="ARBA" id="ARBA00022723"/>
    </source>
</evidence>
<dbReference type="Pfam" id="PF01314">
    <property type="entry name" value="AFOR_C"/>
    <property type="match status" value="1"/>
</dbReference>
<comment type="cofactor">
    <cofactor evidence="1">
        <name>[4Fe-4S] cluster</name>
        <dbReference type="ChEBI" id="CHEBI:49883"/>
    </cofactor>
</comment>
<evidence type="ECO:0000313" key="10">
    <source>
        <dbReference type="EMBL" id="ABM80591.1"/>
    </source>
</evidence>
<dbReference type="InterPro" id="IPR051919">
    <property type="entry name" value="W-dependent_AOR"/>
</dbReference>
<comment type="similarity">
    <text evidence="2">Belongs to the AOR/FOR family.</text>
</comment>
<feature type="domain" description="Aldehyde ferredoxin oxidoreductase N-terminal" evidence="9">
    <location>
        <begin position="5"/>
        <end position="207"/>
    </location>
</feature>
<dbReference type="KEGG" id="hbu:Hbut_0737"/>
<dbReference type="Proteomes" id="UP000002593">
    <property type="component" value="Chromosome"/>
</dbReference>
<evidence type="ECO:0000259" key="9">
    <source>
        <dbReference type="SMART" id="SM00790"/>
    </source>
</evidence>
<dbReference type="Pfam" id="PF02730">
    <property type="entry name" value="AFOR_N"/>
    <property type="match status" value="1"/>
</dbReference>
<dbReference type="GO" id="GO:0046872">
    <property type="term" value="F:metal ion binding"/>
    <property type="evidence" value="ECO:0007669"/>
    <property type="project" value="UniProtKB-KW"/>
</dbReference>
<dbReference type="Gene3D" id="3.60.9.10">
    <property type="entry name" value="Aldehyde ferredoxin oxidoreductase, N-terminal domain"/>
    <property type="match status" value="1"/>
</dbReference>
<proteinExistence type="inferred from homology"/>
<keyword evidence="11" id="KW-1185">Reference proteome</keyword>
<evidence type="ECO:0000256" key="1">
    <source>
        <dbReference type="ARBA" id="ARBA00001966"/>
    </source>
</evidence>
<dbReference type="PANTHER" id="PTHR30038">
    <property type="entry name" value="ALDEHYDE FERREDOXIN OXIDOREDUCTASE"/>
    <property type="match status" value="1"/>
</dbReference>
<dbReference type="EMBL" id="CP000493">
    <property type="protein sequence ID" value="ABM80591.1"/>
    <property type="molecule type" value="Genomic_DNA"/>
</dbReference>
<evidence type="ECO:0000256" key="6">
    <source>
        <dbReference type="ARBA" id="ARBA00023004"/>
    </source>
</evidence>
<keyword evidence="5" id="KW-0560">Oxidoreductase</keyword>
<dbReference type="InterPro" id="IPR001203">
    <property type="entry name" value="OxRdtase_Ald_Fedxn_C"/>
</dbReference>
<dbReference type="InterPro" id="IPR036021">
    <property type="entry name" value="Tungsten_al_ferr_oxy-like_C"/>
</dbReference>
<dbReference type="RefSeq" id="WP_011821909.1">
    <property type="nucleotide sequence ID" value="NC_008818.1"/>
</dbReference>
<dbReference type="eggNOG" id="arCOG00709">
    <property type="taxonomic scope" value="Archaea"/>
</dbReference>
<dbReference type="SUPFAM" id="SSF56228">
    <property type="entry name" value="Aldehyde ferredoxin oxidoreductase, N-terminal domain"/>
    <property type="match status" value="1"/>
</dbReference>
<evidence type="ECO:0000256" key="2">
    <source>
        <dbReference type="ARBA" id="ARBA00011032"/>
    </source>
</evidence>
<sequence length="631" mass="69476">MLKGYAGRVGFVDLSAGRTWIEPLDERVAELFIGGKGFLYYYGFRLIPPSADPLDPNANVLVVAPGALAGHAPAASKIGFLAKSPLTGILCDTYAGQVFASKLKLAGFDALVVLGASDEPVYIYVENGRIEIREAGHLWGSSTWDTFQAIRKETRSGASVAAIGPAGERLVRFANIMVDGFRAAGRCGLGAVMGAKKLKAIAVWGGRPPERADPSAWRETYISIYRRVREDEPTRLWARCGTNDGVMSCARLSMCPGWHWRRPWLPQEEAEKLSCSEVLKREAPKSLYREHAGYLWGWGCPVKCSKLIVVGRKGLEHIAVKPEYENLAMLGLAAGILDVDSVAYLEWLVNSLGMDSISFGETVSWLMELYEDGLVAREDLAGLGREPRFGDPEAVAELAKLIAERRGIGAVLAEGVEKAARILGRGADRALHVKGLEPAAWDPRGRRGLVVSYATADVGASHLRGWPRPHEPPSKGPARETVESMIRDRDWKALLDSLGLCSFVPYTREEVEKIYRAVTGRDAKADELVLVGWRAEALARIHAALAGRVPEGDRPPKRWMEPIPEGPLKGVKAALDWDDLREALREFYRLRGYHEEYGVPLPETLQKLGLEWAIPEAEKALEEAKRRLHHG</sequence>
<protein>
    <submittedName>
        <fullName evidence="10">Aldehyde ferredoxin oxidoreductase</fullName>
    </submittedName>
</protein>
<reference evidence="10 11" key="1">
    <citation type="journal article" date="2007" name="Archaea">
        <title>The genome of Hyperthermus butylicus: a sulfur-reducing, peptide fermenting, neutrophilic Crenarchaeote growing up to 108 degrees C.</title>
        <authorList>
            <person name="Brugger K."/>
            <person name="Chen L."/>
            <person name="Stark M."/>
            <person name="Zibat A."/>
            <person name="Redder P."/>
            <person name="Ruepp A."/>
            <person name="Awayez M."/>
            <person name="She Q."/>
            <person name="Garrett R.A."/>
            <person name="Klenk H.P."/>
        </authorList>
    </citation>
    <scope>NUCLEOTIDE SEQUENCE [LARGE SCALE GENOMIC DNA]</scope>
    <source>
        <strain evidence="11">DSM 5456 / JCM 9403 / PLM1-5</strain>
    </source>
</reference>
<dbReference type="HOGENOM" id="CLU_020364_1_0_2"/>
<evidence type="ECO:0000256" key="3">
    <source>
        <dbReference type="ARBA" id="ARBA00022485"/>
    </source>
</evidence>
<name>A2BKT0_HYPBU</name>
<keyword evidence="7" id="KW-0411">Iron-sulfur</keyword>
<dbReference type="InterPro" id="IPR036503">
    <property type="entry name" value="Ald_Fedxn_OxRdtase_N_sf"/>
</dbReference>
<dbReference type="Gene3D" id="1.10.569.10">
    <property type="entry name" value="Aldehyde Ferredoxin Oxidoreductase Protein, subunit A, domain 2"/>
    <property type="match status" value="1"/>
</dbReference>
<dbReference type="AlphaFoldDB" id="A2BKT0"/>
<dbReference type="PANTHER" id="PTHR30038:SF0">
    <property type="entry name" value="TUNGSTEN-CONTAINING ALDEHYDE FERREDOXIN OXIDOREDUCTASE"/>
    <property type="match status" value="1"/>
</dbReference>
<keyword evidence="4" id="KW-0479">Metal-binding</keyword>
<dbReference type="STRING" id="415426.Hbut_0737"/>
<evidence type="ECO:0000256" key="8">
    <source>
        <dbReference type="ARBA" id="ARBA00049934"/>
    </source>
</evidence>
<dbReference type="EnsemblBacteria" id="ABM80591">
    <property type="protein sequence ID" value="ABM80591"/>
    <property type="gene ID" value="Hbut_0737"/>
</dbReference>
<dbReference type="GO" id="GO:0051539">
    <property type="term" value="F:4 iron, 4 sulfur cluster binding"/>
    <property type="evidence" value="ECO:0007669"/>
    <property type="project" value="UniProtKB-KW"/>
</dbReference>
<dbReference type="InterPro" id="IPR013984">
    <property type="entry name" value="Ald_Fedxn_OxRdtase_dom2"/>
</dbReference>
<gene>
    <name evidence="10" type="ordered locus">Hbut_0737</name>
</gene>
<dbReference type="SMART" id="SM00790">
    <property type="entry name" value="AFOR_N"/>
    <property type="match status" value="1"/>
</dbReference>